<dbReference type="Pfam" id="PF07751">
    <property type="entry name" value="Abi_2"/>
    <property type="match status" value="1"/>
</dbReference>
<proteinExistence type="predicted"/>
<protein>
    <submittedName>
        <fullName evidence="1">Abi family protein</fullName>
    </submittedName>
</protein>
<dbReference type="InterPro" id="IPR011664">
    <property type="entry name" value="Abi_system_AbiD/AbiF-like"/>
</dbReference>
<comment type="caution">
    <text evidence="1">The sequence shown here is derived from an EMBL/GenBank/DDBJ whole genome shotgun (WGS) entry which is preliminary data.</text>
</comment>
<dbReference type="Proteomes" id="UP000316406">
    <property type="component" value="Unassembled WGS sequence"/>
</dbReference>
<accession>A0A556C5Q4</accession>
<dbReference type="OrthoDB" id="5363652at2"/>
<sequence>MIRELLPTDQINATLHEYRTGTYIPGANFEHVIALEAFDMKVARICLDGTLDFEIRLRASIAHALSRLDPAAHLDQGHLDASKCNKPISKKPSSPTKFEAWKRTVDEAIKNSKPGEDFVAHHLAKYPGQPLPVWAVTEILSFGSLPYLFELMKSADARAVANDFGFMHPAPFGKVIRAAADLRNYCAHGSRLFNRRFKREQSISQGDTVGPMLDHISKPDYSLTSAEGKRLYVNAAVLAFMLKSHSEPSDWPAKFRDHIRSFGLPLTTPSGHHVVTPERDMGFPESWHTNLLWH</sequence>
<gene>
    <name evidence="1" type="ORF">FO013_18580</name>
</gene>
<evidence type="ECO:0000313" key="1">
    <source>
        <dbReference type="EMBL" id="TSI12793.1"/>
    </source>
</evidence>
<name>A0A556C5Q4_BREAU</name>
<dbReference type="EMBL" id="VLTK01000014">
    <property type="protein sequence ID" value="TSI12793.1"/>
    <property type="molecule type" value="Genomic_DNA"/>
</dbReference>
<evidence type="ECO:0000313" key="2">
    <source>
        <dbReference type="Proteomes" id="UP000316406"/>
    </source>
</evidence>
<organism evidence="1 2">
    <name type="scientific">Brevibacterium aurantiacum</name>
    <dbReference type="NCBI Taxonomy" id="273384"/>
    <lineage>
        <taxon>Bacteria</taxon>
        <taxon>Bacillati</taxon>
        <taxon>Actinomycetota</taxon>
        <taxon>Actinomycetes</taxon>
        <taxon>Micrococcales</taxon>
        <taxon>Brevibacteriaceae</taxon>
        <taxon>Brevibacterium</taxon>
    </lineage>
</organism>
<dbReference type="AlphaFoldDB" id="A0A556C5Q4"/>
<reference evidence="1 2" key="1">
    <citation type="submission" date="2019-07" db="EMBL/GenBank/DDBJ databases">
        <title>Draft genome sequence of Brevibacterium aurantiacum XU54 isolated from Xinjiang China.</title>
        <authorList>
            <person name="Xu X."/>
        </authorList>
    </citation>
    <scope>NUCLEOTIDE SEQUENCE [LARGE SCALE GENOMIC DNA]</scope>
    <source>
        <strain evidence="1 2">XU54</strain>
    </source>
</reference>
<keyword evidence="2" id="KW-1185">Reference proteome</keyword>